<evidence type="ECO:0000256" key="2">
    <source>
        <dbReference type="ARBA" id="ARBA00004996"/>
    </source>
</evidence>
<dbReference type="Gene3D" id="3.40.50.2020">
    <property type="match status" value="2"/>
</dbReference>
<evidence type="ECO:0000313" key="20">
    <source>
        <dbReference type="Proteomes" id="UP000192596"/>
    </source>
</evidence>
<dbReference type="GO" id="GO:0005737">
    <property type="term" value="C:cytoplasm"/>
    <property type="evidence" value="ECO:0007669"/>
    <property type="project" value="TreeGrafter"/>
</dbReference>
<dbReference type="NCBIfam" id="TIGR01251">
    <property type="entry name" value="ribP_PPkin"/>
    <property type="match status" value="1"/>
</dbReference>
<dbReference type="EC" id="2.7.6.1" evidence="5"/>
<comment type="similarity">
    <text evidence="3">Belongs to the ribose-phosphate pyrophosphokinase family.</text>
</comment>
<reference evidence="20" key="1">
    <citation type="submission" date="2017-03" db="EMBL/GenBank/DDBJ databases">
        <title>Genomes of endolithic fungi from Antarctica.</title>
        <authorList>
            <person name="Coleine C."/>
            <person name="Masonjones S."/>
            <person name="Stajich J.E."/>
        </authorList>
    </citation>
    <scope>NUCLEOTIDE SEQUENCE [LARGE SCALE GENOMIC DNA]</scope>
    <source>
        <strain evidence="20">CCFEE 5527</strain>
    </source>
</reference>
<evidence type="ECO:0000256" key="16">
    <source>
        <dbReference type="ARBA" id="ARBA00049535"/>
    </source>
</evidence>
<keyword evidence="20" id="KW-1185">Reference proteome</keyword>
<sequence>MKLNISFPANGTQKLIDVEDDRKLRVFMDRRMGQEVPGDSVGDEFKGYIFKITGGNDKQGFPMKQGVMHPTRVRLLLADGHSCYRPRRTGERKRKSVRGCIVAMDLSVLALSIVKQGEADIPGITDTVHPKRLGPKRATKIRKFFGLSKEDDVRKFVIRREVQPKKEGAKPYTKAPRIQRLITPQRLQHKRHRIALKRRQAESSKDAANEYAQILHKRVAEEKSKQQEARKRRASSMRNARIASSHCTTSTRKPFHGSQACTYYGMATNSIKLLTGNSHGHLAKLVADRLGIELAKIMVVQYSNNESSISIGESVRDEDVFIIQSTESSSINDHIMELLILINACRTASARRITAVLPNFPYARQDKKDKSRAPITAKLMANMLQTAGCNHVITMDLHASQIQGFFNVPVDNLYAEPSTLRWIRENLEVKDCVIVSPDAGGAKRATSIADSLDLGFALIHKERARPNEVSRMVLVGDVKDKIAIIVDDMADTCGTLCKAADVVLEHGAKEAVAIVTHGILSGDAVKKINGSQLKKLVVTNTVPHEEKKRACNGRIETIDISPTLAEACRRTHNGESVSFLFKHAPVD</sequence>
<comment type="catalytic activity">
    <reaction evidence="16">
        <text>D-ribose 5-phosphate + ATP = 5-phospho-alpha-D-ribose 1-diphosphate + AMP + H(+)</text>
        <dbReference type="Rhea" id="RHEA:15609"/>
        <dbReference type="ChEBI" id="CHEBI:15378"/>
        <dbReference type="ChEBI" id="CHEBI:30616"/>
        <dbReference type="ChEBI" id="CHEBI:58017"/>
        <dbReference type="ChEBI" id="CHEBI:78346"/>
        <dbReference type="ChEBI" id="CHEBI:456215"/>
        <dbReference type="EC" id="2.7.6.1"/>
    </reaction>
</comment>
<evidence type="ECO:0000256" key="1">
    <source>
        <dbReference type="ARBA" id="ARBA00001946"/>
    </source>
</evidence>
<dbReference type="SUPFAM" id="SSF53271">
    <property type="entry name" value="PRTase-like"/>
    <property type="match status" value="1"/>
</dbReference>
<dbReference type="GO" id="GO:0005524">
    <property type="term" value="F:ATP binding"/>
    <property type="evidence" value="ECO:0007669"/>
    <property type="project" value="UniProtKB-KW"/>
</dbReference>
<dbReference type="FunFam" id="3.40.50.2020:FF:000001">
    <property type="entry name" value="Ribose-phosphate pyrophosphokinase"/>
    <property type="match status" value="1"/>
</dbReference>
<keyword evidence="9" id="KW-0545">Nucleotide biosynthesis</keyword>
<feature type="compositionally biased region" description="Basic and acidic residues" evidence="17">
    <location>
        <begin position="218"/>
        <end position="229"/>
    </location>
</feature>
<dbReference type="InterPro" id="IPR000836">
    <property type="entry name" value="PRTase_dom"/>
</dbReference>
<evidence type="ECO:0000256" key="5">
    <source>
        <dbReference type="ARBA" id="ARBA00013247"/>
    </source>
</evidence>
<dbReference type="GO" id="GO:0016301">
    <property type="term" value="F:kinase activity"/>
    <property type="evidence" value="ECO:0007669"/>
    <property type="project" value="UniProtKB-KW"/>
</dbReference>
<dbReference type="InterPro" id="IPR005946">
    <property type="entry name" value="Rib-P_diPkinase"/>
</dbReference>
<dbReference type="Gene3D" id="1.20.5.2650">
    <property type="match status" value="1"/>
</dbReference>
<dbReference type="FunCoup" id="A0A1V8TA81">
    <property type="interactions" value="1150"/>
</dbReference>
<dbReference type="InParanoid" id="A0A1V8TA81"/>
<evidence type="ECO:0000256" key="10">
    <source>
        <dbReference type="ARBA" id="ARBA00022741"/>
    </source>
</evidence>
<dbReference type="GO" id="GO:0005840">
    <property type="term" value="C:ribosome"/>
    <property type="evidence" value="ECO:0007669"/>
    <property type="project" value="UniProtKB-KW"/>
</dbReference>
<dbReference type="SMART" id="SM01400">
    <property type="entry name" value="Pribosyltran_N"/>
    <property type="match status" value="1"/>
</dbReference>
<dbReference type="NCBIfam" id="NF002320">
    <property type="entry name" value="PRK01259.1"/>
    <property type="match status" value="1"/>
</dbReference>
<dbReference type="GO" id="GO:0009156">
    <property type="term" value="P:ribonucleoside monophosphate biosynthetic process"/>
    <property type="evidence" value="ECO:0007669"/>
    <property type="project" value="InterPro"/>
</dbReference>
<keyword evidence="12" id="KW-0067">ATP-binding</keyword>
<dbReference type="EMBL" id="NAJO01000012">
    <property type="protein sequence ID" value="OQO08269.1"/>
    <property type="molecule type" value="Genomic_DNA"/>
</dbReference>
<dbReference type="InterPro" id="IPR018282">
    <property type="entry name" value="Ribosomal_eS6_CS"/>
</dbReference>
<evidence type="ECO:0000256" key="14">
    <source>
        <dbReference type="ARBA" id="ARBA00022980"/>
    </source>
</evidence>
<evidence type="ECO:0000256" key="9">
    <source>
        <dbReference type="ARBA" id="ARBA00022727"/>
    </source>
</evidence>
<name>A0A1V8TA81_9PEZI</name>
<dbReference type="Proteomes" id="UP000192596">
    <property type="component" value="Unassembled WGS sequence"/>
</dbReference>
<dbReference type="PROSITE" id="PS00114">
    <property type="entry name" value="PRPP_SYNTHASE"/>
    <property type="match status" value="1"/>
</dbReference>
<dbReference type="Pfam" id="PF13793">
    <property type="entry name" value="Pribosyltran_N"/>
    <property type="match status" value="1"/>
</dbReference>
<dbReference type="GO" id="GO:0002189">
    <property type="term" value="C:ribose phosphate diphosphokinase complex"/>
    <property type="evidence" value="ECO:0007669"/>
    <property type="project" value="TreeGrafter"/>
</dbReference>
<evidence type="ECO:0000256" key="3">
    <source>
        <dbReference type="ARBA" id="ARBA00006478"/>
    </source>
</evidence>
<comment type="pathway">
    <text evidence="2">Metabolic intermediate biosynthesis; 5-phospho-alpha-D-ribose 1-diphosphate biosynthesis; 5-phospho-alpha-D-ribose 1-diphosphate from D-ribose 5-phosphate (route I): step 1/1.</text>
</comment>
<keyword evidence="8" id="KW-0479">Metal-binding</keyword>
<protein>
    <recommendedName>
        <fullName evidence="5">ribose-phosphate diphosphokinase</fullName>
        <ecNumber evidence="5">2.7.6.1</ecNumber>
    </recommendedName>
</protein>
<evidence type="ECO:0000256" key="15">
    <source>
        <dbReference type="ARBA" id="ARBA00023274"/>
    </source>
</evidence>
<evidence type="ECO:0000256" key="12">
    <source>
        <dbReference type="ARBA" id="ARBA00022840"/>
    </source>
</evidence>
<dbReference type="InterPro" id="IPR029099">
    <property type="entry name" value="Pribosyltran_N"/>
</dbReference>
<feature type="domain" description="Ribose-phosphate pyrophosphokinase N-terminal" evidence="18">
    <location>
        <begin position="271"/>
        <end position="388"/>
    </location>
</feature>
<dbReference type="InterPro" id="IPR029057">
    <property type="entry name" value="PRTase-like"/>
</dbReference>
<evidence type="ECO:0000259" key="18">
    <source>
        <dbReference type="Pfam" id="PF13793"/>
    </source>
</evidence>
<dbReference type="GO" id="GO:0006412">
    <property type="term" value="P:translation"/>
    <property type="evidence" value="ECO:0007669"/>
    <property type="project" value="InterPro"/>
</dbReference>
<evidence type="ECO:0000256" key="6">
    <source>
        <dbReference type="ARBA" id="ARBA00022490"/>
    </source>
</evidence>
<keyword evidence="10" id="KW-0547">Nucleotide-binding</keyword>
<evidence type="ECO:0000256" key="11">
    <source>
        <dbReference type="ARBA" id="ARBA00022777"/>
    </source>
</evidence>
<comment type="caution">
    <text evidence="19">The sequence shown here is derived from an EMBL/GenBank/DDBJ whole genome shotgun (WGS) entry which is preliminary data.</text>
</comment>
<dbReference type="Pfam" id="PF01092">
    <property type="entry name" value="Ribosomal_S6e"/>
    <property type="match status" value="1"/>
</dbReference>
<organism evidence="19 20">
    <name type="scientific">Cryoendolithus antarcticus</name>
    <dbReference type="NCBI Taxonomy" id="1507870"/>
    <lineage>
        <taxon>Eukaryota</taxon>
        <taxon>Fungi</taxon>
        <taxon>Dikarya</taxon>
        <taxon>Ascomycota</taxon>
        <taxon>Pezizomycotina</taxon>
        <taxon>Dothideomycetes</taxon>
        <taxon>Dothideomycetidae</taxon>
        <taxon>Cladosporiales</taxon>
        <taxon>Cladosporiaceae</taxon>
        <taxon>Cryoendolithus</taxon>
    </lineage>
</organism>
<dbReference type="InterPro" id="IPR001377">
    <property type="entry name" value="Ribosomal_eS6"/>
</dbReference>
<comment type="cofactor">
    <cofactor evidence="1">
        <name>Mg(2+)</name>
        <dbReference type="ChEBI" id="CHEBI:18420"/>
    </cofactor>
</comment>
<dbReference type="GO" id="GO:0004749">
    <property type="term" value="F:ribose phosphate diphosphokinase activity"/>
    <property type="evidence" value="ECO:0007669"/>
    <property type="project" value="UniProtKB-EC"/>
</dbReference>
<evidence type="ECO:0000256" key="13">
    <source>
        <dbReference type="ARBA" id="ARBA00022842"/>
    </source>
</evidence>
<dbReference type="PANTHER" id="PTHR10210:SF32">
    <property type="entry name" value="RIBOSE-PHOSPHATE PYROPHOSPHOKINASE 2"/>
    <property type="match status" value="1"/>
</dbReference>
<keyword evidence="13" id="KW-0460">Magnesium</keyword>
<evidence type="ECO:0000313" key="19">
    <source>
        <dbReference type="EMBL" id="OQO08269.1"/>
    </source>
</evidence>
<dbReference type="FunFam" id="3.40.50.2020:FF:000005">
    <property type="entry name" value="Ribose-phosphate pyrophosphokinase 1"/>
    <property type="match status" value="1"/>
</dbReference>
<feature type="region of interest" description="Disordered" evidence="17">
    <location>
        <begin position="218"/>
        <end position="251"/>
    </location>
</feature>
<dbReference type="SMART" id="SM01405">
    <property type="entry name" value="Ribosomal_S6e"/>
    <property type="match status" value="1"/>
</dbReference>
<dbReference type="GO" id="GO:0006164">
    <property type="term" value="P:purine nucleotide biosynthetic process"/>
    <property type="evidence" value="ECO:0007669"/>
    <property type="project" value="TreeGrafter"/>
</dbReference>
<keyword evidence="14" id="KW-0689">Ribosomal protein</keyword>
<evidence type="ECO:0000256" key="17">
    <source>
        <dbReference type="SAM" id="MobiDB-lite"/>
    </source>
</evidence>
<accession>A0A1V8TA81</accession>
<dbReference type="GO" id="GO:0003735">
    <property type="term" value="F:structural constituent of ribosome"/>
    <property type="evidence" value="ECO:0007669"/>
    <property type="project" value="InterPro"/>
</dbReference>
<dbReference type="CDD" id="cd06223">
    <property type="entry name" value="PRTases_typeI"/>
    <property type="match status" value="1"/>
</dbReference>
<gene>
    <name evidence="19" type="ORF">B0A48_06139</name>
</gene>
<dbReference type="InterPro" id="IPR000842">
    <property type="entry name" value="PRib_PP_synth_CS"/>
</dbReference>
<dbReference type="OrthoDB" id="413572at2759"/>
<dbReference type="Pfam" id="PF14572">
    <property type="entry name" value="Pribosyl_synth"/>
    <property type="match status" value="1"/>
</dbReference>
<evidence type="ECO:0000256" key="7">
    <source>
        <dbReference type="ARBA" id="ARBA00022679"/>
    </source>
</evidence>
<dbReference type="AlphaFoldDB" id="A0A1V8TA81"/>
<dbReference type="GO" id="GO:1990904">
    <property type="term" value="C:ribonucleoprotein complex"/>
    <property type="evidence" value="ECO:0007669"/>
    <property type="project" value="UniProtKB-KW"/>
</dbReference>
<keyword evidence="15" id="KW-0687">Ribonucleoprotein</keyword>
<dbReference type="PROSITE" id="PS00578">
    <property type="entry name" value="RIBOSOMAL_S6E"/>
    <property type="match status" value="1"/>
</dbReference>
<dbReference type="PANTHER" id="PTHR10210">
    <property type="entry name" value="RIBOSE-PHOSPHATE DIPHOSPHOKINASE FAMILY MEMBER"/>
    <property type="match status" value="1"/>
</dbReference>
<keyword evidence="11" id="KW-0418">Kinase</keyword>
<proteinExistence type="inferred from homology"/>
<dbReference type="GO" id="GO:0006015">
    <property type="term" value="P:5-phosphoribose 1-diphosphate biosynthetic process"/>
    <property type="evidence" value="ECO:0007669"/>
    <property type="project" value="TreeGrafter"/>
</dbReference>
<comment type="similarity">
    <text evidence="4">Belongs to the eukaryotic ribosomal protein eS6 family.</text>
</comment>
<evidence type="ECO:0000256" key="8">
    <source>
        <dbReference type="ARBA" id="ARBA00022723"/>
    </source>
</evidence>
<keyword evidence="6" id="KW-0963">Cytoplasm</keyword>
<dbReference type="GO" id="GO:0000287">
    <property type="term" value="F:magnesium ion binding"/>
    <property type="evidence" value="ECO:0007669"/>
    <property type="project" value="InterPro"/>
</dbReference>
<keyword evidence="7" id="KW-0808">Transferase</keyword>
<dbReference type="STRING" id="1507870.A0A1V8TA81"/>
<evidence type="ECO:0000256" key="4">
    <source>
        <dbReference type="ARBA" id="ARBA00009312"/>
    </source>
</evidence>